<dbReference type="Pfam" id="PF13589">
    <property type="entry name" value="HATPase_c_3"/>
    <property type="match status" value="1"/>
</dbReference>
<dbReference type="SUPFAM" id="SSF55874">
    <property type="entry name" value="ATPase domain of HSP90 chaperone/DNA topoisomerase II/histidine kinase"/>
    <property type="match status" value="1"/>
</dbReference>
<evidence type="ECO:0000259" key="5">
    <source>
        <dbReference type="Pfam" id="PF24391"/>
    </source>
</evidence>
<dbReference type="AlphaFoldDB" id="A0A6I4NIM5"/>
<dbReference type="InterPro" id="IPR036890">
    <property type="entry name" value="HATPase_C_sf"/>
</dbReference>
<dbReference type="SUPFAM" id="SSF109604">
    <property type="entry name" value="HD-domain/PDEase-like"/>
    <property type="match status" value="1"/>
</dbReference>
<dbReference type="RefSeq" id="WP_160373935.1">
    <property type="nucleotide sequence ID" value="NZ_WSTB01000003.1"/>
</dbReference>
<keyword evidence="3" id="KW-0067">ATP-binding</keyword>
<dbReference type="EMBL" id="WSTB01000003">
    <property type="protein sequence ID" value="MWB94011.1"/>
    <property type="molecule type" value="Genomic_DNA"/>
</dbReference>
<dbReference type="GO" id="GO:0016887">
    <property type="term" value="F:ATP hydrolysis activity"/>
    <property type="evidence" value="ECO:0007669"/>
    <property type="project" value="InterPro"/>
</dbReference>
<sequence length="892" mass="104955">MKKFLDKIKDCADFNYSIEKCEKQITPILQGFITNFPDYTDHSINHSKSVIVYAELVMGEELNKLNQDEIYIFIMAGFLHDIGMCPTPKMKSRILESHKFIESNKSFENYLREIHHELSFEYITTHWEKLGIINETYAHAIGMVGMGHRVVNLLNFEEYKPEFIVKSGTDYVCLPYLATIIRIADELDITNDRTPDLLYSEYLPENIISKKEWDKHKANYFVNFRHQTIKITAKCSDKDIYYALLKHYKKIEDVIKYVQKVITMLPSNERNLKIDFVKLEKDIQTIGFIPKNIGFSFDLQNTINTFIGANIYDNKFVAIRECLQNSIDSCRFKLHLNKSDYIPELCVKLKDNMLIISDNGIGMDDFIVENYFAKLSKSYYAESKISDEFEAISQFGVGVFSYFLLCDYFDVETTQDSKETLKFRVTKNAENYFYFFDSTNKSNVGTTITIHLSEELEIDELVKQIRHYIRFLDFPIKVVFNENEEIVNSQIFEVDKVILLEKNIEREYKKVLKDLITVDAEFSDEYCEGALGLLMSKEDNTFIPIKGYDALGTYRTSVIEVSQKGIYVGSFQSLQIKSILGKINLKHKNEIDLGRYKIKNGNVLDEIYMNFYKIILKKVFDNWKNKEAETRYKLCRDFIGYYFESYLIYDEEILSLMHSNLFVKVYDGKVINHIPIEETFKFENIVVLRKESPFDPIATYNDIDYSTVYKQVNCPIIIENWSPTASFILNIFKARKNLIRISCTEKHWFFKISLQKVATSNDFDEISSNSYRASETYLFDNAQHICASTNISTETPLNLNNNIVNFYLRNRSKNKNNKELLLVYRDFFYELGSFFFNFHNYYNKTQPKAVDEINYFNSLLNKINKYEGTSFKLSQQDFPNWMNEKIKWEEIE</sequence>
<dbReference type="Gene3D" id="3.30.565.10">
    <property type="entry name" value="Histidine kinase-like ATPase, C-terminal domain"/>
    <property type="match status" value="1"/>
</dbReference>
<dbReference type="InterPro" id="IPR056471">
    <property type="entry name" value="HD-CE"/>
</dbReference>
<reference evidence="6 7" key="1">
    <citation type="submission" date="2019-12" db="EMBL/GenBank/DDBJ databases">
        <authorList>
            <person name="Kim Y.S."/>
        </authorList>
    </citation>
    <scope>NUCLEOTIDE SEQUENCE [LARGE SCALE GENOMIC DNA]</scope>
    <source>
        <strain evidence="6 7">GA093</strain>
    </source>
</reference>
<keyword evidence="2" id="KW-0547">Nucleotide-binding</keyword>
<evidence type="ECO:0000256" key="1">
    <source>
        <dbReference type="ARBA" id="ARBA00008239"/>
    </source>
</evidence>
<dbReference type="Gene3D" id="1.10.3210.10">
    <property type="entry name" value="Hypothetical protein af1432"/>
    <property type="match status" value="1"/>
</dbReference>
<name>A0A6I4NIM5_9FLAO</name>
<evidence type="ECO:0000313" key="6">
    <source>
        <dbReference type="EMBL" id="MWB94011.1"/>
    </source>
</evidence>
<evidence type="ECO:0000313" key="7">
    <source>
        <dbReference type="Proteomes" id="UP000471501"/>
    </source>
</evidence>
<comment type="similarity">
    <text evidence="1">Belongs to the heat shock protein 90 family.</text>
</comment>
<dbReference type="Proteomes" id="UP000471501">
    <property type="component" value="Unassembled WGS sequence"/>
</dbReference>
<dbReference type="InterPro" id="IPR003607">
    <property type="entry name" value="HD/PDEase_dom"/>
</dbReference>
<dbReference type="Pfam" id="PF24391">
    <property type="entry name" value="HD-CE"/>
    <property type="match status" value="1"/>
</dbReference>
<keyword evidence="4" id="KW-0143">Chaperone</keyword>
<gene>
    <name evidence="6" type="ORF">GON26_06530</name>
</gene>
<dbReference type="CDD" id="cd00077">
    <property type="entry name" value="HDc"/>
    <property type="match status" value="1"/>
</dbReference>
<feature type="domain" description="HD-CE" evidence="5">
    <location>
        <begin position="36"/>
        <end position="255"/>
    </location>
</feature>
<dbReference type="GO" id="GO:0005524">
    <property type="term" value="F:ATP binding"/>
    <property type="evidence" value="ECO:0007669"/>
    <property type="project" value="UniProtKB-KW"/>
</dbReference>
<dbReference type="PANTHER" id="PTHR11528">
    <property type="entry name" value="HEAT SHOCK PROTEIN 90 FAMILY MEMBER"/>
    <property type="match status" value="1"/>
</dbReference>
<accession>A0A6I4NIM5</accession>
<keyword evidence="7" id="KW-1185">Reference proteome</keyword>
<proteinExistence type="inferred from homology"/>
<dbReference type="GO" id="GO:0140662">
    <property type="term" value="F:ATP-dependent protein folding chaperone"/>
    <property type="evidence" value="ECO:0007669"/>
    <property type="project" value="InterPro"/>
</dbReference>
<dbReference type="InterPro" id="IPR001404">
    <property type="entry name" value="Hsp90_fam"/>
</dbReference>
<comment type="caution">
    <text evidence="6">The sequence shown here is derived from an EMBL/GenBank/DDBJ whole genome shotgun (WGS) entry which is preliminary data.</text>
</comment>
<organism evidence="6 7">
    <name type="scientific">Flavobacterium hydrocarbonoxydans</name>
    <dbReference type="NCBI Taxonomy" id="2683249"/>
    <lineage>
        <taxon>Bacteria</taxon>
        <taxon>Pseudomonadati</taxon>
        <taxon>Bacteroidota</taxon>
        <taxon>Flavobacteriia</taxon>
        <taxon>Flavobacteriales</taxon>
        <taxon>Flavobacteriaceae</taxon>
        <taxon>Flavobacterium</taxon>
    </lineage>
</organism>
<evidence type="ECO:0000256" key="4">
    <source>
        <dbReference type="ARBA" id="ARBA00023186"/>
    </source>
</evidence>
<protein>
    <submittedName>
        <fullName evidence="6">HD domain-containing protein</fullName>
    </submittedName>
</protein>
<dbReference type="GO" id="GO:0051082">
    <property type="term" value="F:unfolded protein binding"/>
    <property type="evidence" value="ECO:0007669"/>
    <property type="project" value="InterPro"/>
</dbReference>
<evidence type="ECO:0000256" key="3">
    <source>
        <dbReference type="ARBA" id="ARBA00022840"/>
    </source>
</evidence>
<evidence type="ECO:0000256" key="2">
    <source>
        <dbReference type="ARBA" id="ARBA00022741"/>
    </source>
</evidence>